<sequence>MHYDAQRYRQEGERVSMGIEDFCDNSSRGEDDAIKINLYDADTILLVAKDAMTGNEFRYLTPECEADIDSILKDSNAPLVIFWLKGTYEVMASHPCRELSETHDILLKQNYFSANSVVRLRLSNQEVKEDNVKRTVFNIQ</sequence>
<protein>
    <submittedName>
        <fullName evidence="1">Uncharacterized protein</fullName>
    </submittedName>
</protein>
<comment type="caution">
    <text evidence="1">The sequence shown here is derived from an EMBL/GenBank/DDBJ whole genome shotgun (WGS) entry which is preliminary data.</text>
</comment>
<organism evidence="1">
    <name type="scientific">bioreactor metagenome</name>
    <dbReference type="NCBI Taxonomy" id="1076179"/>
    <lineage>
        <taxon>unclassified sequences</taxon>
        <taxon>metagenomes</taxon>
        <taxon>ecological metagenomes</taxon>
    </lineage>
</organism>
<proteinExistence type="predicted"/>
<reference evidence="1" key="1">
    <citation type="submission" date="2019-08" db="EMBL/GenBank/DDBJ databases">
        <authorList>
            <person name="Kucharzyk K."/>
            <person name="Murdoch R.W."/>
            <person name="Higgins S."/>
            <person name="Loffler F."/>
        </authorList>
    </citation>
    <scope>NUCLEOTIDE SEQUENCE</scope>
</reference>
<gene>
    <name evidence="1" type="ORF">SDC9_190802</name>
</gene>
<dbReference type="AlphaFoldDB" id="A0A645I713"/>
<accession>A0A645I713</accession>
<dbReference type="EMBL" id="VSSQ01101528">
    <property type="protein sequence ID" value="MPN43243.1"/>
    <property type="molecule type" value="Genomic_DNA"/>
</dbReference>
<name>A0A645I713_9ZZZZ</name>
<evidence type="ECO:0000313" key="1">
    <source>
        <dbReference type="EMBL" id="MPN43243.1"/>
    </source>
</evidence>